<dbReference type="InterPro" id="IPR005932">
    <property type="entry name" value="RocA"/>
</dbReference>
<dbReference type="PANTHER" id="PTHR42862">
    <property type="entry name" value="DELTA-1-PYRROLINE-5-CARBOXYLATE DEHYDROGENASE 1, ISOFORM A-RELATED"/>
    <property type="match status" value="1"/>
</dbReference>
<dbReference type="EC" id="1.2.1.88" evidence="2 6"/>
<proteinExistence type="inferred from homology"/>
<evidence type="ECO:0000313" key="12">
    <source>
        <dbReference type="Proteomes" id="UP000730618"/>
    </source>
</evidence>
<accession>A0ABM8VBV0</accession>
<feature type="domain" description="Aldehyde dehydrogenase" evidence="10">
    <location>
        <begin position="50"/>
        <end position="512"/>
    </location>
</feature>
<dbReference type="PROSITE" id="PS00687">
    <property type="entry name" value="ALDEHYDE_DEHYDR_GLU"/>
    <property type="match status" value="1"/>
</dbReference>
<organism evidence="11 12">
    <name type="scientific">Paenibacillus allorhizosphaerae</name>
    <dbReference type="NCBI Taxonomy" id="2849866"/>
    <lineage>
        <taxon>Bacteria</taxon>
        <taxon>Bacillati</taxon>
        <taxon>Bacillota</taxon>
        <taxon>Bacilli</taxon>
        <taxon>Bacillales</taxon>
        <taxon>Paenibacillaceae</taxon>
        <taxon>Paenibacillus</taxon>
    </lineage>
</organism>
<evidence type="ECO:0000256" key="8">
    <source>
        <dbReference type="RuleBase" id="RU003345"/>
    </source>
</evidence>
<dbReference type="InterPro" id="IPR015590">
    <property type="entry name" value="Aldehyde_DH_dom"/>
</dbReference>
<evidence type="ECO:0000256" key="1">
    <source>
        <dbReference type="ARBA" id="ARBA00004786"/>
    </source>
</evidence>
<dbReference type="Pfam" id="PF00171">
    <property type="entry name" value="Aldedh"/>
    <property type="match status" value="1"/>
</dbReference>
<evidence type="ECO:0000256" key="3">
    <source>
        <dbReference type="ARBA" id="ARBA00023002"/>
    </source>
</evidence>
<keyword evidence="4" id="KW-0520">NAD</keyword>
<dbReference type="PROSITE" id="PS00070">
    <property type="entry name" value="ALDEHYDE_DEHYDR_CYS"/>
    <property type="match status" value="1"/>
</dbReference>
<evidence type="ECO:0000256" key="7">
    <source>
        <dbReference type="PROSITE-ProRule" id="PRU10007"/>
    </source>
</evidence>
<comment type="pathway">
    <text evidence="1">Amino-acid degradation; L-proline degradation into L-glutamate; L-glutamate from L-proline: step 2/2.</text>
</comment>
<dbReference type="RefSeq" id="WP_218097153.1">
    <property type="nucleotide sequence ID" value="NZ_CAJVCE010000002.1"/>
</dbReference>
<evidence type="ECO:0000256" key="6">
    <source>
        <dbReference type="NCBIfam" id="TIGR01237"/>
    </source>
</evidence>
<dbReference type="NCBIfam" id="TIGR01237">
    <property type="entry name" value="D1pyr5carbox2"/>
    <property type="match status" value="1"/>
</dbReference>
<dbReference type="CDD" id="cd07124">
    <property type="entry name" value="ALDH_PutA-P5CDH-RocA"/>
    <property type="match status" value="1"/>
</dbReference>
<keyword evidence="3 8" id="KW-0560">Oxidoreductase</keyword>
<dbReference type="GO" id="GO:0003842">
    <property type="term" value="F:L-glutamate gamma-semialdehyde dehydrogenase activity"/>
    <property type="evidence" value="ECO:0007669"/>
    <property type="project" value="UniProtKB-EC"/>
</dbReference>
<evidence type="ECO:0000313" key="11">
    <source>
        <dbReference type="EMBL" id="CAG7622056.1"/>
    </source>
</evidence>
<comment type="caution">
    <text evidence="11">The sequence shown here is derived from an EMBL/GenBank/DDBJ whole genome shotgun (WGS) entry which is preliminary data.</text>
</comment>
<keyword evidence="12" id="KW-1185">Reference proteome</keyword>
<evidence type="ECO:0000256" key="2">
    <source>
        <dbReference type="ARBA" id="ARBA00012884"/>
    </source>
</evidence>
<dbReference type="NCBIfam" id="NF002852">
    <property type="entry name" value="PRK03137.1"/>
    <property type="match status" value="1"/>
</dbReference>
<evidence type="ECO:0000256" key="4">
    <source>
        <dbReference type="ARBA" id="ARBA00023027"/>
    </source>
</evidence>
<sequence>MLEPFRNEPLTNFSDPQEKQSFEASIRKVESEGGRVYPIRIGSERIVTARKLDSVNPASPAEVVGTVAQVDMALANKAVLASAAAFESWRKIAAPQRARYLYKTAALLRRRKHEFSAWMVLEAGKSWSEADADTAEAIDFLEYYGREMERLTERQPLVRIPGEDNEWTYIPLGVGIIIPPWNFPLAIMAGMTAAAIVAGNTVVLKPASATPVVAAKFVELLEEAGLPDGVVCFVPGSGSEVGDVLVDHPLTRFISFTGSREVGLRINERAALTAPGQKWIKRVVAEMGGKDAIIVDSDADLELAAEAIAASAFGFAGQKCSACSRAIVVGPVYNDILRRVVERTKSLVTGDPKRAGVYIGPVIDKKAYDKISEYIEIGKSEGKLVAGGKANDPSQGFFIEPTIFADVAPNARIAQEEIFGPVLAFLRAATFEEALEIANGTDYGLTGSVISNNRAHLEAARESFHVGNLYFNRKCTGALVGVHPFGGFNMSGTDSKAGGRDYLLLFTQPKVVSERL</sequence>
<gene>
    <name evidence="11" type="primary">putC</name>
    <name evidence="11" type="ORF">PAECIP111802_00785</name>
</gene>
<evidence type="ECO:0000256" key="5">
    <source>
        <dbReference type="ARBA" id="ARBA00048142"/>
    </source>
</evidence>
<feature type="region of interest" description="Disordered" evidence="9">
    <location>
        <begin position="1"/>
        <end position="22"/>
    </location>
</feature>
<dbReference type="EMBL" id="CAJVCE010000002">
    <property type="protein sequence ID" value="CAG7622056.1"/>
    <property type="molecule type" value="Genomic_DNA"/>
</dbReference>
<comment type="similarity">
    <text evidence="8">Belongs to the aldehyde dehydrogenase family.</text>
</comment>
<dbReference type="InterPro" id="IPR029510">
    <property type="entry name" value="Ald_DH_CS_GLU"/>
</dbReference>
<dbReference type="PANTHER" id="PTHR42862:SF1">
    <property type="entry name" value="DELTA-1-PYRROLINE-5-CARBOXYLATE DEHYDROGENASE 2, ISOFORM A-RELATED"/>
    <property type="match status" value="1"/>
</dbReference>
<dbReference type="InterPro" id="IPR016160">
    <property type="entry name" value="Ald_DH_CS_CYS"/>
</dbReference>
<evidence type="ECO:0000259" key="10">
    <source>
        <dbReference type="Pfam" id="PF00171"/>
    </source>
</evidence>
<reference evidence="11 12" key="1">
    <citation type="submission" date="2021-06" db="EMBL/GenBank/DDBJ databases">
        <authorList>
            <person name="Criscuolo A."/>
        </authorList>
    </citation>
    <scope>NUCLEOTIDE SEQUENCE [LARGE SCALE GENOMIC DNA]</scope>
    <source>
        <strain evidence="12">CIP 111802</strain>
    </source>
</reference>
<comment type="catalytic activity">
    <reaction evidence="5">
        <text>L-glutamate 5-semialdehyde + NAD(+) + H2O = L-glutamate + NADH + 2 H(+)</text>
        <dbReference type="Rhea" id="RHEA:30235"/>
        <dbReference type="ChEBI" id="CHEBI:15377"/>
        <dbReference type="ChEBI" id="CHEBI:15378"/>
        <dbReference type="ChEBI" id="CHEBI:29985"/>
        <dbReference type="ChEBI" id="CHEBI:57540"/>
        <dbReference type="ChEBI" id="CHEBI:57945"/>
        <dbReference type="ChEBI" id="CHEBI:58066"/>
        <dbReference type="EC" id="1.2.1.88"/>
    </reaction>
</comment>
<name>A0ABM8VBV0_9BACL</name>
<dbReference type="Proteomes" id="UP000730618">
    <property type="component" value="Unassembled WGS sequence"/>
</dbReference>
<dbReference type="InterPro" id="IPR050485">
    <property type="entry name" value="Proline_metab_enzyme"/>
</dbReference>
<feature type="active site" evidence="7">
    <location>
        <position position="286"/>
    </location>
</feature>
<evidence type="ECO:0000256" key="9">
    <source>
        <dbReference type="SAM" id="MobiDB-lite"/>
    </source>
</evidence>
<protein>
    <recommendedName>
        <fullName evidence="2 6">L-glutamate gamma-semialdehyde dehydrogenase</fullName>
        <ecNumber evidence="2 6">1.2.1.88</ecNumber>
    </recommendedName>
</protein>